<evidence type="ECO:0000313" key="3">
    <source>
        <dbReference type="EMBL" id="MBO1362120.1"/>
    </source>
</evidence>
<feature type="non-terminal residue" evidence="3">
    <location>
        <position position="91"/>
    </location>
</feature>
<protein>
    <submittedName>
        <fullName evidence="3">Beta-ketoacyl-ACP synthase II</fullName>
    </submittedName>
</protein>
<reference evidence="3 4" key="1">
    <citation type="submission" date="2021-03" db="EMBL/GenBank/DDBJ databases">
        <title>The complete genome sequence of Acetobacter sacchari TBRC 11175.</title>
        <authorList>
            <person name="Charoenyingcharoen P."/>
            <person name="Yukphan P."/>
        </authorList>
    </citation>
    <scope>NUCLEOTIDE SEQUENCE [LARGE SCALE GENOMIC DNA]</scope>
    <source>
        <strain evidence="3 4">TBRC 11175</strain>
    </source>
</reference>
<feature type="non-terminal residue" evidence="3">
    <location>
        <position position="1"/>
    </location>
</feature>
<organism evidence="3 4">
    <name type="scientific">Acetobacter sacchari</name>
    <dbReference type="NCBI Taxonomy" id="2661687"/>
    <lineage>
        <taxon>Bacteria</taxon>
        <taxon>Pseudomonadati</taxon>
        <taxon>Pseudomonadota</taxon>
        <taxon>Alphaproteobacteria</taxon>
        <taxon>Acetobacterales</taxon>
        <taxon>Acetobacteraceae</taxon>
        <taxon>Acetobacter</taxon>
    </lineage>
</organism>
<evidence type="ECO:0000256" key="1">
    <source>
        <dbReference type="ARBA" id="ARBA00022679"/>
    </source>
</evidence>
<dbReference type="InterPro" id="IPR016039">
    <property type="entry name" value="Thiolase-like"/>
</dbReference>
<dbReference type="InterPro" id="IPR014030">
    <property type="entry name" value="Ketoacyl_synth_N"/>
</dbReference>
<feature type="domain" description="Beta-ketoacyl synthase-like N-terminal" evidence="2">
    <location>
        <begin position="2"/>
        <end position="91"/>
    </location>
</feature>
<evidence type="ECO:0000259" key="2">
    <source>
        <dbReference type="Pfam" id="PF00109"/>
    </source>
</evidence>
<proteinExistence type="predicted"/>
<sequence>RLLAGQSGIRVLPDEIVETLSVKVGGQVLTKDQDPESGFEPDLFVVPKDQKKMDRFILFAMAAADMAITHAGWKAETDEQQERTATVIGSG</sequence>
<keyword evidence="4" id="KW-1185">Reference proteome</keyword>
<gene>
    <name evidence="3" type="ORF">J2D73_20295</name>
</gene>
<keyword evidence="1" id="KW-0808">Transferase</keyword>
<dbReference type="RefSeq" id="WP_279380966.1">
    <property type="nucleotide sequence ID" value="NZ_JAFVMF010000075.1"/>
</dbReference>
<dbReference type="SUPFAM" id="SSF53901">
    <property type="entry name" value="Thiolase-like"/>
    <property type="match status" value="1"/>
</dbReference>
<dbReference type="Pfam" id="PF00109">
    <property type="entry name" value="ketoacyl-synt"/>
    <property type="match status" value="1"/>
</dbReference>
<dbReference type="PANTHER" id="PTHR11712:SF321">
    <property type="entry name" value="3-OXOACYL-[ACYL-CARRIER-PROTEIN] SYNTHASE 2"/>
    <property type="match status" value="1"/>
</dbReference>
<dbReference type="Gene3D" id="3.40.47.10">
    <property type="match status" value="1"/>
</dbReference>
<dbReference type="Proteomes" id="UP000664771">
    <property type="component" value="Unassembled WGS sequence"/>
</dbReference>
<evidence type="ECO:0000313" key="4">
    <source>
        <dbReference type="Proteomes" id="UP000664771"/>
    </source>
</evidence>
<dbReference type="EMBL" id="JAFVMF010000075">
    <property type="protein sequence ID" value="MBO1362120.1"/>
    <property type="molecule type" value="Genomic_DNA"/>
</dbReference>
<accession>A0ABS3M1X4</accession>
<comment type="caution">
    <text evidence="3">The sequence shown here is derived from an EMBL/GenBank/DDBJ whole genome shotgun (WGS) entry which is preliminary data.</text>
</comment>
<name>A0ABS3M1X4_9PROT</name>
<dbReference type="PANTHER" id="PTHR11712">
    <property type="entry name" value="POLYKETIDE SYNTHASE-RELATED"/>
    <property type="match status" value="1"/>
</dbReference>
<dbReference type="InterPro" id="IPR000794">
    <property type="entry name" value="Beta-ketoacyl_synthase"/>
</dbReference>